<keyword evidence="2" id="KW-0539">Nucleus</keyword>
<dbReference type="Proteomes" id="UP000054097">
    <property type="component" value="Unassembled WGS sequence"/>
</dbReference>
<feature type="coiled-coil region" evidence="3">
    <location>
        <begin position="77"/>
        <end position="158"/>
    </location>
</feature>
<feature type="region of interest" description="Disordered" evidence="4">
    <location>
        <begin position="274"/>
        <end position="335"/>
    </location>
</feature>
<dbReference type="EMBL" id="KN824310">
    <property type="protein sequence ID" value="KIM25913.1"/>
    <property type="molecule type" value="Genomic_DNA"/>
</dbReference>
<evidence type="ECO:0000256" key="2">
    <source>
        <dbReference type="ARBA" id="ARBA00023242"/>
    </source>
</evidence>
<dbReference type="GO" id="GO:0000445">
    <property type="term" value="C:THO complex part of transcription export complex"/>
    <property type="evidence" value="ECO:0007669"/>
    <property type="project" value="InterPro"/>
</dbReference>
<dbReference type="Pfam" id="PF05615">
    <property type="entry name" value="THOC7"/>
    <property type="match status" value="1"/>
</dbReference>
<dbReference type="OrthoDB" id="205166at2759"/>
<dbReference type="InterPro" id="IPR008501">
    <property type="entry name" value="THOC7/Mft1"/>
</dbReference>
<feature type="compositionally biased region" description="Acidic residues" evidence="4">
    <location>
        <begin position="221"/>
        <end position="230"/>
    </location>
</feature>
<dbReference type="HOGENOM" id="CLU_769462_0_0_1"/>
<gene>
    <name evidence="5" type="ORF">M408DRAFT_330909</name>
</gene>
<evidence type="ECO:0000313" key="5">
    <source>
        <dbReference type="EMBL" id="KIM25913.1"/>
    </source>
</evidence>
<reference evidence="5 6" key="1">
    <citation type="submission" date="2014-04" db="EMBL/GenBank/DDBJ databases">
        <authorList>
            <consortium name="DOE Joint Genome Institute"/>
            <person name="Kuo A."/>
            <person name="Zuccaro A."/>
            <person name="Kohler A."/>
            <person name="Nagy L.G."/>
            <person name="Floudas D."/>
            <person name="Copeland A."/>
            <person name="Barry K.W."/>
            <person name="Cichocki N."/>
            <person name="Veneault-Fourrey C."/>
            <person name="LaButti K."/>
            <person name="Lindquist E.A."/>
            <person name="Lipzen A."/>
            <person name="Lundell T."/>
            <person name="Morin E."/>
            <person name="Murat C."/>
            <person name="Sun H."/>
            <person name="Tunlid A."/>
            <person name="Henrissat B."/>
            <person name="Grigoriev I.V."/>
            <person name="Hibbett D.S."/>
            <person name="Martin F."/>
            <person name="Nordberg H.P."/>
            <person name="Cantor M.N."/>
            <person name="Hua S.X."/>
        </authorList>
    </citation>
    <scope>NUCLEOTIDE SEQUENCE [LARGE SCALE GENOMIC DNA]</scope>
    <source>
        <strain evidence="5 6">MAFF 305830</strain>
    </source>
</reference>
<feature type="compositionally biased region" description="Polar residues" evidence="4">
    <location>
        <begin position="325"/>
        <end position="335"/>
    </location>
</feature>
<proteinExistence type="predicted"/>
<reference evidence="6" key="2">
    <citation type="submission" date="2015-01" db="EMBL/GenBank/DDBJ databases">
        <title>Evolutionary Origins and Diversification of the Mycorrhizal Mutualists.</title>
        <authorList>
            <consortium name="DOE Joint Genome Institute"/>
            <consortium name="Mycorrhizal Genomics Consortium"/>
            <person name="Kohler A."/>
            <person name="Kuo A."/>
            <person name="Nagy L.G."/>
            <person name="Floudas D."/>
            <person name="Copeland A."/>
            <person name="Barry K.W."/>
            <person name="Cichocki N."/>
            <person name="Veneault-Fourrey C."/>
            <person name="LaButti K."/>
            <person name="Lindquist E.A."/>
            <person name="Lipzen A."/>
            <person name="Lundell T."/>
            <person name="Morin E."/>
            <person name="Murat C."/>
            <person name="Riley R."/>
            <person name="Ohm R."/>
            <person name="Sun H."/>
            <person name="Tunlid A."/>
            <person name="Henrissat B."/>
            <person name="Grigoriev I.V."/>
            <person name="Hibbett D.S."/>
            <person name="Martin F."/>
        </authorList>
    </citation>
    <scope>NUCLEOTIDE SEQUENCE [LARGE SCALE GENOMIC DNA]</scope>
    <source>
        <strain evidence="6">MAFF 305830</strain>
    </source>
</reference>
<evidence type="ECO:0000256" key="1">
    <source>
        <dbReference type="ARBA" id="ARBA00004123"/>
    </source>
</evidence>
<evidence type="ECO:0000256" key="4">
    <source>
        <dbReference type="SAM" id="MobiDB-lite"/>
    </source>
</evidence>
<name>A0A0C2WHQ0_SERVB</name>
<evidence type="ECO:0000256" key="3">
    <source>
        <dbReference type="SAM" id="Coils"/>
    </source>
</evidence>
<comment type="subcellular location">
    <subcellularLocation>
        <location evidence="1">Nucleus</location>
    </subcellularLocation>
</comment>
<keyword evidence="3" id="KW-0175">Coiled coil</keyword>
<organism evidence="5 6">
    <name type="scientific">Serendipita vermifera MAFF 305830</name>
    <dbReference type="NCBI Taxonomy" id="933852"/>
    <lineage>
        <taxon>Eukaryota</taxon>
        <taxon>Fungi</taxon>
        <taxon>Dikarya</taxon>
        <taxon>Basidiomycota</taxon>
        <taxon>Agaricomycotina</taxon>
        <taxon>Agaricomycetes</taxon>
        <taxon>Sebacinales</taxon>
        <taxon>Serendipitaceae</taxon>
        <taxon>Serendipita</taxon>
    </lineage>
</organism>
<dbReference type="AlphaFoldDB" id="A0A0C2WHQ0"/>
<dbReference type="STRING" id="933852.A0A0C2WHQ0"/>
<feature type="region of interest" description="Disordered" evidence="4">
    <location>
        <begin position="218"/>
        <end position="243"/>
    </location>
</feature>
<dbReference type="GO" id="GO:0006397">
    <property type="term" value="P:mRNA processing"/>
    <property type="evidence" value="ECO:0007669"/>
    <property type="project" value="InterPro"/>
</dbReference>
<accession>A0A0C2WHQ0</accession>
<sequence length="335" mass="37452">MAEAEFKPRPIVPLTPEEEENLVNTRLAMEDRQQVRRVTKRWQMHVNSDIPHPESSEHFLLELESFRLAYRKNDIIVRAEERQVIEYQESKTRLEQEVIQVLDEIEKLKLTLEESQEHRRRKIAYDEIADKINELPSRAEQENQINALLAEVAAIKEEKAADDRVKEERKQGLAELNRVFDLLRIVGKGAGAVVQDSDALVHEVTAVDGDVDMASTQPIEGEMEEGEEREVDSQVIQESRTTSTLNPLATEFHPQGSGSAALLMRNRVLRGDYSASTPGAGSPIVGSPAPASGDADVEMGEIQSQPKDSLPIRPPSEELEEGEASDNSTLSSLDD</sequence>
<keyword evidence="6" id="KW-1185">Reference proteome</keyword>
<protein>
    <submittedName>
        <fullName evidence="5">Uncharacterized protein</fullName>
    </submittedName>
</protein>
<evidence type="ECO:0000313" key="6">
    <source>
        <dbReference type="Proteomes" id="UP000054097"/>
    </source>
</evidence>
<feature type="compositionally biased region" description="Polar residues" evidence="4">
    <location>
        <begin position="234"/>
        <end position="243"/>
    </location>
</feature>